<dbReference type="EMBL" id="QGTX01000001">
    <property type="protein sequence ID" value="PWW21233.1"/>
    <property type="molecule type" value="Genomic_DNA"/>
</dbReference>
<comment type="caution">
    <text evidence="2">The sequence shown here is derived from an EMBL/GenBank/DDBJ whole genome shotgun (WGS) entry which is preliminary data.</text>
</comment>
<reference evidence="3" key="1">
    <citation type="submission" date="2018-05" db="EMBL/GenBank/DDBJ databases">
        <authorList>
            <person name="Klenk H.-P."/>
            <person name="Huntemann M."/>
            <person name="Clum A."/>
            <person name="Pillay M."/>
            <person name="Palaniappan K."/>
            <person name="Varghese N."/>
            <person name="Mikhailova N."/>
            <person name="Stamatis D."/>
            <person name="Reddy T."/>
            <person name="Daum C."/>
            <person name="Shapiro N."/>
            <person name="Ivanova N."/>
            <person name="Kyrpides N."/>
            <person name="Woyke T."/>
        </authorList>
    </citation>
    <scope>NUCLEOTIDE SEQUENCE [LARGE SCALE GENOMIC DNA]</scope>
    <source>
        <strain evidence="3">DSM 45417</strain>
    </source>
</reference>
<protein>
    <submittedName>
        <fullName evidence="2">Uncharacterized protein</fullName>
    </submittedName>
</protein>
<feature type="region of interest" description="Disordered" evidence="1">
    <location>
        <begin position="45"/>
        <end position="69"/>
    </location>
</feature>
<feature type="region of interest" description="Disordered" evidence="1">
    <location>
        <begin position="1"/>
        <end position="22"/>
    </location>
</feature>
<organism evidence="2 3">
    <name type="scientific">Geodermatophilus normandii</name>
    <dbReference type="NCBI Taxonomy" id="1137989"/>
    <lineage>
        <taxon>Bacteria</taxon>
        <taxon>Bacillati</taxon>
        <taxon>Actinomycetota</taxon>
        <taxon>Actinomycetes</taxon>
        <taxon>Geodermatophilales</taxon>
        <taxon>Geodermatophilaceae</taxon>
        <taxon>Geodermatophilus</taxon>
    </lineage>
</organism>
<dbReference type="AlphaFoldDB" id="A0A317QE22"/>
<name>A0A317QE22_9ACTN</name>
<evidence type="ECO:0000313" key="2">
    <source>
        <dbReference type="EMBL" id="PWW21233.1"/>
    </source>
</evidence>
<dbReference type="Proteomes" id="UP000246661">
    <property type="component" value="Unassembled WGS sequence"/>
</dbReference>
<proteinExistence type="predicted"/>
<evidence type="ECO:0000256" key="1">
    <source>
        <dbReference type="SAM" id="MobiDB-lite"/>
    </source>
</evidence>
<accession>A0A317QE22</accession>
<gene>
    <name evidence="2" type="ORF">JD79_00361</name>
</gene>
<evidence type="ECO:0000313" key="3">
    <source>
        <dbReference type="Proteomes" id="UP000246661"/>
    </source>
</evidence>
<sequence>MHDRVGRAPAPARRRRHGRVRADGPVVVGSAVLAVPVVTVRVPAEPVHHPGSSLGSAAPLGVPSQARRR</sequence>
<keyword evidence="3" id="KW-1185">Reference proteome</keyword>